<keyword evidence="15" id="KW-1185">Reference proteome</keyword>
<evidence type="ECO:0000256" key="9">
    <source>
        <dbReference type="ARBA" id="ARBA00023128"/>
    </source>
</evidence>
<dbReference type="SUPFAM" id="SSF144122">
    <property type="entry name" value="Tim10-like"/>
    <property type="match status" value="1"/>
</dbReference>
<evidence type="ECO:0000259" key="13">
    <source>
        <dbReference type="Pfam" id="PF02953"/>
    </source>
</evidence>
<evidence type="ECO:0000256" key="1">
    <source>
        <dbReference type="ARBA" id="ARBA00004137"/>
    </source>
</evidence>
<dbReference type="GO" id="GO:0046872">
    <property type="term" value="F:metal ion binding"/>
    <property type="evidence" value="ECO:0007669"/>
    <property type="project" value="UniProtKB-KW"/>
</dbReference>
<comment type="similarity">
    <text evidence="2 12">Belongs to the small Tim family.</text>
</comment>
<evidence type="ECO:0000256" key="4">
    <source>
        <dbReference type="ARBA" id="ARBA00022723"/>
    </source>
</evidence>
<evidence type="ECO:0000313" key="14">
    <source>
        <dbReference type="EMBL" id="TPX71298.1"/>
    </source>
</evidence>
<dbReference type="AlphaFoldDB" id="A0A507F7E9"/>
<evidence type="ECO:0000256" key="3">
    <source>
        <dbReference type="ARBA" id="ARBA00022448"/>
    </source>
</evidence>
<evidence type="ECO:0000256" key="8">
    <source>
        <dbReference type="ARBA" id="ARBA00023010"/>
    </source>
</evidence>
<comment type="subcellular location">
    <subcellularLocation>
        <location evidence="1 12">Mitochondrion inner membrane</location>
        <topology evidence="1 12">Peripheral membrane protein</topology>
        <orientation evidence="1 12">Intermembrane side</orientation>
    </subcellularLocation>
</comment>
<dbReference type="STRING" id="246404.A0A507F7E9"/>
<keyword evidence="7 12" id="KW-0653">Protein transport</keyword>
<dbReference type="EMBL" id="QEAP01000257">
    <property type="protein sequence ID" value="TPX71298.1"/>
    <property type="molecule type" value="Genomic_DNA"/>
</dbReference>
<dbReference type="InterPro" id="IPR004217">
    <property type="entry name" value="Tim10-like"/>
</dbReference>
<dbReference type="GO" id="GO:0005743">
    <property type="term" value="C:mitochondrial inner membrane"/>
    <property type="evidence" value="ECO:0007669"/>
    <property type="project" value="UniProtKB-SubCell"/>
</dbReference>
<evidence type="ECO:0000256" key="10">
    <source>
        <dbReference type="ARBA" id="ARBA00023157"/>
    </source>
</evidence>
<evidence type="ECO:0000256" key="5">
    <source>
        <dbReference type="ARBA" id="ARBA00022792"/>
    </source>
</evidence>
<comment type="subunit">
    <text evidence="12">Heterohexamer.</text>
</comment>
<dbReference type="InterPro" id="IPR035427">
    <property type="entry name" value="Tim10-like_dom_sf"/>
</dbReference>
<dbReference type="FunFam" id="1.10.287.810:FF:000001">
    <property type="entry name" value="mitochondrial import inner membrane translocase subunit TIM13"/>
    <property type="match status" value="1"/>
</dbReference>
<feature type="domain" description="Tim10-like" evidence="13">
    <location>
        <begin position="10"/>
        <end position="69"/>
    </location>
</feature>
<dbReference type="GO" id="GO:0015031">
    <property type="term" value="P:protein transport"/>
    <property type="evidence" value="ECO:0007669"/>
    <property type="project" value="UniProtKB-KW"/>
</dbReference>
<name>A0A507F7E9_9FUNG</name>
<comment type="function">
    <text evidence="12">Mitochondrial intermembrane chaperone that participates in the import and insertion of some multi-pass transmembrane proteins into the mitochondrial inner membrane. Also required for the transfer of beta-barrel precursors from the TOM complex to the sorting and assembly machinery (SAM complex) of the outer membrane. Acts as a chaperone-like protein that protects the hydrophobic precursors from aggregation and guide them through the mitochondrial intermembrane space.</text>
</comment>
<evidence type="ECO:0000256" key="12">
    <source>
        <dbReference type="RuleBase" id="RU367043"/>
    </source>
</evidence>
<dbReference type="OrthoDB" id="7813104at2759"/>
<comment type="caution">
    <text evidence="14">The sequence shown here is derived from an EMBL/GenBank/DDBJ whole genome shotgun (WGS) entry which is preliminary data.</text>
</comment>
<accession>A0A507F7E9</accession>
<evidence type="ECO:0000256" key="2">
    <source>
        <dbReference type="ARBA" id="ARBA00006720"/>
    </source>
</evidence>
<keyword evidence="3 12" id="KW-0813">Transport</keyword>
<dbReference type="Proteomes" id="UP000320333">
    <property type="component" value="Unassembled WGS sequence"/>
</dbReference>
<keyword evidence="6" id="KW-0862">Zinc</keyword>
<organism evidence="14 15">
    <name type="scientific">Chytriomyces confervae</name>
    <dbReference type="NCBI Taxonomy" id="246404"/>
    <lineage>
        <taxon>Eukaryota</taxon>
        <taxon>Fungi</taxon>
        <taxon>Fungi incertae sedis</taxon>
        <taxon>Chytridiomycota</taxon>
        <taxon>Chytridiomycota incertae sedis</taxon>
        <taxon>Chytridiomycetes</taxon>
        <taxon>Chytridiales</taxon>
        <taxon>Chytriomycetaceae</taxon>
        <taxon>Chytriomyces</taxon>
    </lineage>
</organism>
<dbReference type="Pfam" id="PF02953">
    <property type="entry name" value="zf-Tim10_DDP"/>
    <property type="match status" value="1"/>
</dbReference>
<keyword evidence="9 12" id="KW-0496">Mitochondrion</keyword>
<dbReference type="GO" id="GO:0042719">
    <property type="term" value="C:mitochondrial intermembrane space chaperone complex"/>
    <property type="evidence" value="ECO:0007669"/>
    <property type="project" value="UniProtKB-ARBA"/>
</dbReference>
<keyword evidence="4" id="KW-0479">Metal-binding</keyword>
<evidence type="ECO:0000256" key="6">
    <source>
        <dbReference type="ARBA" id="ARBA00022833"/>
    </source>
</evidence>
<keyword evidence="10 12" id="KW-1015">Disulfide bond</keyword>
<evidence type="ECO:0000256" key="11">
    <source>
        <dbReference type="ARBA" id="ARBA00023186"/>
    </source>
</evidence>
<evidence type="ECO:0000256" key="7">
    <source>
        <dbReference type="ARBA" id="ARBA00022927"/>
    </source>
</evidence>
<gene>
    <name evidence="14" type="ORF">CcCBS67573_g06249</name>
</gene>
<keyword evidence="8 12" id="KW-0811">Translocation</keyword>
<reference evidence="14 15" key="1">
    <citation type="journal article" date="2019" name="Sci. Rep.">
        <title>Comparative genomics of chytrid fungi reveal insights into the obligate biotrophic and pathogenic lifestyle of Synchytrium endobioticum.</title>
        <authorList>
            <person name="van de Vossenberg B.T.L.H."/>
            <person name="Warris S."/>
            <person name="Nguyen H.D.T."/>
            <person name="van Gent-Pelzer M.P.E."/>
            <person name="Joly D.L."/>
            <person name="van de Geest H.C."/>
            <person name="Bonants P.J.M."/>
            <person name="Smith D.S."/>
            <person name="Levesque C.A."/>
            <person name="van der Lee T.A.J."/>
        </authorList>
    </citation>
    <scope>NUCLEOTIDE SEQUENCE [LARGE SCALE GENOMIC DNA]</scope>
    <source>
        <strain evidence="14 15">CBS 675.73</strain>
    </source>
</reference>
<comment type="domain">
    <text evidence="12">The twin CX3C motif contains 4 conserved Cys residues that form 2 disulfide bonds in the mitochondrial intermembrane space.</text>
</comment>
<keyword evidence="5 12" id="KW-0472">Membrane</keyword>
<dbReference type="GO" id="GO:0045039">
    <property type="term" value="P:protein insertion into mitochondrial inner membrane"/>
    <property type="evidence" value="ECO:0007669"/>
    <property type="project" value="UniProtKB-ARBA"/>
</dbReference>
<evidence type="ECO:0000313" key="15">
    <source>
        <dbReference type="Proteomes" id="UP000320333"/>
    </source>
</evidence>
<protein>
    <recommendedName>
        <fullName evidence="12">Mitochondrial import inner membrane translocase subunit</fullName>
    </recommendedName>
</protein>
<sequence>MTDVQQIKDQIKNELALQNYQDLLQRINTKCFAKCVTKPGTSLSGSEESCLAKCSTMYIESWNLASGTYLKRVQKDGN</sequence>
<keyword evidence="5 12" id="KW-0999">Mitochondrion inner membrane</keyword>
<proteinExistence type="inferred from homology"/>
<keyword evidence="11 12" id="KW-0143">Chaperone</keyword>
<dbReference type="Gene3D" id="1.10.287.810">
    <property type="entry name" value="Mitochondrial import inner membrane translocase subunit tim13 like domains"/>
    <property type="match status" value="1"/>
</dbReference>